<evidence type="ECO:0000256" key="5">
    <source>
        <dbReference type="ARBA" id="ARBA00022801"/>
    </source>
</evidence>
<name>A0AAF0QS54_SOLVR</name>
<evidence type="ECO:0000259" key="7">
    <source>
        <dbReference type="Pfam" id="PF17917"/>
    </source>
</evidence>
<keyword evidence="1" id="KW-0808">Transferase</keyword>
<dbReference type="GO" id="GO:0016787">
    <property type="term" value="F:hydrolase activity"/>
    <property type="evidence" value="ECO:0007669"/>
    <property type="project" value="UniProtKB-KW"/>
</dbReference>
<evidence type="ECO:0000313" key="9">
    <source>
        <dbReference type="Proteomes" id="UP001234989"/>
    </source>
</evidence>
<keyword evidence="4" id="KW-0255">Endonuclease</keyword>
<protein>
    <recommendedName>
        <fullName evidence="7">Reverse transcriptase RNase H-like domain-containing protein</fullName>
    </recommendedName>
</protein>
<keyword evidence="2" id="KW-0548">Nucleotidyltransferase</keyword>
<dbReference type="GO" id="GO:0004519">
    <property type="term" value="F:endonuclease activity"/>
    <property type="evidence" value="ECO:0007669"/>
    <property type="project" value="UniProtKB-KW"/>
</dbReference>
<gene>
    <name evidence="8" type="ORF">MTR67_019166</name>
</gene>
<dbReference type="Proteomes" id="UP001234989">
    <property type="component" value="Chromosome 4"/>
</dbReference>
<evidence type="ECO:0000256" key="4">
    <source>
        <dbReference type="ARBA" id="ARBA00022759"/>
    </source>
</evidence>
<evidence type="ECO:0000256" key="1">
    <source>
        <dbReference type="ARBA" id="ARBA00022679"/>
    </source>
</evidence>
<keyword evidence="6" id="KW-0695">RNA-directed DNA polymerase</keyword>
<dbReference type="InterPro" id="IPR041373">
    <property type="entry name" value="RT_RNaseH"/>
</dbReference>
<dbReference type="GO" id="GO:0003964">
    <property type="term" value="F:RNA-directed DNA polymerase activity"/>
    <property type="evidence" value="ECO:0007669"/>
    <property type="project" value="UniProtKB-KW"/>
</dbReference>
<evidence type="ECO:0000256" key="2">
    <source>
        <dbReference type="ARBA" id="ARBA00022695"/>
    </source>
</evidence>
<reference evidence="8" key="1">
    <citation type="submission" date="2023-08" db="EMBL/GenBank/DDBJ databases">
        <title>A de novo genome assembly of Solanum verrucosum Schlechtendal, a Mexican diploid species geographically isolated from the other diploid A-genome species in potato relatives.</title>
        <authorList>
            <person name="Hosaka K."/>
        </authorList>
    </citation>
    <scope>NUCLEOTIDE SEQUENCE</scope>
    <source>
        <tissue evidence="8">Young leaves</tissue>
    </source>
</reference>
<evidence type="ECO:0000256" key="6">
    <source>
        <dbReference type="ARBA" id="ARBA00022918"/>
    </source>
</evidence>
<sequence>MQMGKVIACSSRQLKIHERNYPNHDLELTGVVFVLKI</sequence>
<organism evidence="8 9">
    <name type="scientific">Solanum verrucosum</name>
    <dbReference type="NCBI Taxonomy" id="315347"/>
    <lineage>
        <taxon>Eukaryota</taxon>
        <taxon>Viridiplantae</taxon>
        <taxon>Streptophyta</taxon>
        <taxon>Embryophyta</taxon>
        <taxon>Tracheophyta</taxon>
        <taxon>Spermatophyta</taxon>
        <taxon>Magnoliopsida</taxon>
        <taxon>eudicotyledons</taxon>
        <taxon>Gunneridae</taxon>
        <taxon>Pentapetalae</taxon>
        <taxon>asterids</taxon>
        <taxon>lamiids</taxon>
        <taxon>Solanales</taxon>
        <taxon>Solanaceae</taxon>
        <taxon>Solanoideae</taxon>
        <taxon>Solaneae</taxon>
        <taxon>Solanum</taxon>
    </lineage>
</organism>
<keyword evidence="9" id="KW-1185">Reference proteome</keyword>
<keyword evidence="5" id="KW-0378">Hydrolase</keyword>
<dbReference type="EMBL" id="CP133615">
    <property type="protein sequence ID" value="WMV25781.1"/>
    <property type="molecule type" value="Genomic_DNA"/>
</dbReference>
<evidence type="ECO:0000313" key="8">
    <source>
        <dbReference type="EMBL" id="WMV25781.1"/>
    </source>
</evidence>
<feature type="domain" description="Reverse transcriptase RNase H-like" evidence="7">
    <location>
        <begin position="5"/>
        <end position="36"/>
    </location>
</feature>
<dbReference type="Pfam" id="PF17917">
    <property type="entry name" value="RT_RNaseH"/>
    <property type="match status" value="1"/>
</dbReference>
<accession>A0AAF0QS54</accession>
<dbReference type="AlphaFoldDB" id="A0AAF0QS54"/>
<keyword evidence="3" id="KW-0540">Nuclease</keyword>
<proteinExistence type="predicted"/>
<evidence type="ECO:0000256" key="3">
    <source>
        <dbReference type="ARBA" id="ARBA00022722"/>
    </source>
</evidence>